<accession>A0ABT9SG50</accession>
<evidence type="ECO:0000313" key="1">
    <source>
        <dbReference type="EMBL" id="MDP9902776.1"/>
    </source>
</evidence>
<organism evidence="1 2">
    <name type="scientific">Variovorax ginsengisoli</name>
    <dbReference type="NCBI Taxonomy" id="363844"/>
    <lineage>
        <taxon>Bacteria</taxon>
        <taxon>Pseudomonadati</taxon>
        <taxon>Pseudomonadota</taxon>
        <taxon>Betaproteobacteria</taxon>
        <taxon>Burkholderiales</taxon>
        <taxon>Comamonadaceae</taxon>
        <taxon>Variovorax</taxon>
    </lineage>
</organism>
<dbReference type="EMBL" id="JAUSRO010000021">
    <property type="protein sequence ID" value="MDP9902776.1"/>
    <property type="molecule type" value="Genomic_DNA"/>
</dbReference>
<proteinExistence type="predicted"/>
<evidence type="ECO:0008006" key="3">
    <source>
        <dbReference type="Google" id="ProtNLM"/>
    </source>
</evidence>
<keyword evidence="2" id="KW-1185">Reference proteome</keyword>
<evidence type="ECO:0000313" key="2">
    <source>
        <dbReference type="Proteomes" id="UP001226867"/>
    </source>
</evidence>
<comment type="caution">
    <text evidence="1">The sequence shown here is derived from an EMBL/GenBank/DDBJ whole genome shotgun (WGS) entry which is preliminary data.</text>
</comment>
<sequence>MSTAVAAAAGPVVVDLMQCRLERALRERTRYRYVRPRVLREGDAFRIESPCCSRNVDPEGGVINIALLAPGAPRLSRSQPGRTVQSWRLFARDHVTGTWVAQDESDEVGELMDVLCVDAQRIFWP</sequence>
<gene>
    <name evidence="1" type="ORF">J2W36_005054</name>
</gene>
<dbReference type="RefSeq" id="WP_307692510.1">
    <property type="nucleotide sequence ID" value="NZ_JAUSRO010000021.1"/>
</dbReference>
<dbReference type="InterPro" id="IPR021388">
    <property type="entry name" value="DUF3024"/>
</dbReference>
<dbReference type="Proteomes" id="UP001226867">
    <property type="component" value="Unassembled WGS sequence"/>
</dbReference>
<name>A0ABT9SG50_9BURK</name>
<reference evidence="1 2" key="1">
    <citation type="submission" date="2023-07" db="EMBL/GenBank/DDBJ databases">
        <title>Sorghum-associated microbial communities from plants grown in Nebraska, USA.</title>
        <authorList>
            <person name="Schachtman D."/>
        </authorList>
    </citation>
    <scope>NUCLEOTIDE SEQUENCE [LARGE SCALE GENOMIC DNA]</scope>
    <source>
        <strain evidence="1 2">DS1607</strain>
    </source>
</reference>
<protein>
    <recommendedName>
        <fullName evidence="3">DUF3024 domain-containing protein</fullName>
    </recommendedName>
</protein>
<dbReference type="Pfam" id="PF11225">
    <property type="entry name" value="DUF3024"/>
    <property type="match status" value="1"/>
</dbReference>